<dbReference type="AlphaFoldDB" id="A0A8E2U2G6"/>
<accession>A0A8E2U2G6</accession>
<gene>
    <name evidence="1" type="ORF">CXK95_01255</name>
</gene>
<dbReference type="EMBL" id="POUK01000001">
    <property type="protein sequence ID" value="PNF77951.1"/>
    <property type="molecule type" value="Genomic_DNA"/>
</dbReference>
<sequence>MTEAQQRLADVRAAIKDILEKGQSIRKDGRELRRADLASLRMLETQYAKAAAAETTAAKYGARNRISYLKI</sequence>
<evidence type="ECO:0000313" key="1">
    <source>
        <dbReference type="EMBL" id="PNF77951.1"/>
    </source>
</evidence>
<proteinExistence type="predicted"/>
<name>A0A8E2U2G6_9GAMM</name>
<keyword evidence="2" id="KW-1185">Reference proteome</keyword>
<dbReference type="Proteomes" id="UP000235881">
    <property type="component" value="Unassembled WGS sequence"/>
</dbReference>
<dbReference type="RefSeq" id="WP_102827424.1">
    <property type="nucleotide sequence ID" value="NZ_CP065721.1"/>
</dbReference>
<organism evidence="1 2">
    <name type="scientific">Stutzerimonas degradans</name>
    <dbReference type="NCBI Taxonomy" id="2968968"/>
    <lineage>
        <taxon>Bacteria</taxon>
        <taxon>Pseudomonadati</taxon>
        <taxon>Pseudomonadota</taxon>
        <taxon>Gammaproteobacteria</taxon>
        <taxon>Pseudomonadales</taxon>
        <taxon>Pseudomonadaceae</taxon>
        <taxon>Stutzerimonas</taxon>
    </lineage>
</organism>
<reference evidence="1 2" key="1">
    <citation type="submission" date="2018-01" db="EMBL/GenBank/DDBJ databases">
        <title>Denitrification phenotypes of diverse strains of Pseudomonas stutzeri.</title>
        <authorList>
            <person name="Milligan D.A."/>
            <person name="Bergaust L."/>
            <person name="Bakken L.R."/>
            <person name="Frostegard A."/>
        </authorList>
    </citation>
    <scope>NUCLEOTIDE SEQUENCE [LARGE SCALE GENOMIC DNA]</scope>
    <source>
        <strain evidence="1 2">DSM 50238</strain>
    </source>
</reference>
<evidence type="ECO:0008006" key="3">
    <source>
        <dbReference type="Google" id="ProtNLM"/>
    </source>
</evidence>
<protein>
    <recommendedName>
        <fullName evidence="3">Preprotein translocase subunit SecA</fullName>
    </recommendedName>
</protein>
<evidence type="ECO:0000313" key="2">
    <source>
        <dbReference type="Proteomes" id="UP000235881"/>
    </source>
</evidence>
<comment type="caution">
    <text evidence="1">The sequence shown here is derived from an EMBL/GenBank/DDBJ whole genome shotgun (WGS) entry which is preliminary data.</text>
</comment>